<proteinExistence type="predicted"/>
<keyword evidence="3" id="KW-1185">Reference proteome</keyword>
<gene>
    <name evidence="2" type="ORF">MBELCI_0338</name>
</gene>
<dbReference type="AlphaFoldDB" id="U2YI19"/>
<reference evidence="2" key="1">
    <citation type="journal article" date="2013" name="Genome Announc.">
        <title>Draft Genome Sequence of Loktanella cinnabarina LL-001T, Isolated from Deep-Sea Floor Sediment.</title>
        <authorList>
            <person name="Nishi S."/>
            <person name="Tsubouchi T."/>
            <person name="Takaki Y."/>
            <person name="Koyanagi R."/>
            <person name="Satoh N."/>
            <person name="Maruyama T."/>
            <person name="Hatada Y."/>
        </authorList>
    </citation>
    <scope>NUCLEOTIDE SEQUENCE [LARGE SCALE GENOMIC DNA]</scope>
    <source>
        <strain evidence="2">LL-001</strain>
    </source>
</reference>
<dbReference type="RefSeq" id="WP_021692395.1">
    <property type="nucleotide sequence ID" value="NZ_BATB01000002.1"/>
</dbReference>
<comment type="caution">
    <text evidence="2">The sequence shown here is derived from an EMBL/GenBank/DDBJ whole genome shotgun (WGS) entry which is preliminary data.</text>
</comment>
<name>U2YI19_9RHOB</name>
<evidence type="ECO:0000313" key="2">
    <source>
        <dbReference type="EMBL" id="GAD54286.1"/>
    </source>
</evidence>
<dbReference type="eggNOG" id="ENOG5032YVA">
    <property type="taxonomic scope" value="Bacteria"/>
</dbReference>
<evidence type="ECO:0000313" key="3">
    <source>
        <dbReference type="Proteomes" id="UP000016566"/>
    </source>
</evidence>
<evidence type="ECO:0000259" key="1">
    <source>
        <dbReference type="Pfam" id="PF11160"/>
    </source>
</evidence>
<organism evidence="2 3">
    <name type="scientific">Limimaricola cinnabarinus LL-001</name>
    <dbReference type="NCBI Taxonomy" id="1337093"/>
    <lineage>
        <taxon>Bacteria</taxon>
        <taxon>Pseudomonadati</taxon>
        <taxon>Pseudomonadota</taxon>
        <taxon>Alphaproteobacteria</taxon>
        <taxon>Rhodobacterales</taxon>
        <taxon>Paracoccaceae</taxon>
        <taxon>Limimaricola</taxon>
    </lineage>
</organism>
<accession>U2YI19</accession>
<dbReference type="EMBL" id="BATB01000002">
    <property type="protein sequence ID" value="GAD54286.1"/>
    <property type="molecule type" value="Genomic_DNA"/>
</dbReference>
<protein>
    <recommendedName>
        <fullName evidence="1">Hypervirulence associated protein TUDOR domain-containing protein</fullName>
    </recommendedName>
</protein>
<dbReference type="Pfam" id="PF11160">
    <property type="entry name" value="Hva1_TUDOR"/>
    <property type="match status" value="1"/>
</dbReference>
<dbReference type="Proteomes" id="UP000016566">
    <property type="component" value="Unassembled WGS sequence"/>
</dbReference>
<dbReference type="InterPro" id="IPR021331">
    <property type="entry name" value="Hva1_TUDOR"/>
</dbReference>
<sequence length="70" mass="7717">MSHSEGDKVKWSWGNGTGTGTITKVYTRKITRTIKGSEITRNASEDDPAYLIEQEDGDEVLKGETEISKA</sequence>
<dbReference type="OrthoDB" id="283968at2"/>
<feature type="domain" description="Hypervirulence associated protein TUDOR" evidence="1">
    <location>
        <begin position="6"/>
        <end position="67"/>
    </location>
</feature>
<dbReference type="STRING" id="1337093.MBELCI_0338"/>